<dbReference type="eggNOG" id="COG2608">
    <property type="taxonomic scope" value="Bacteria"/>
</dbReference>
<evidence type="ECO:0000313" key="9">
    <source>
        <dbReference type="EMBL" id="TDA72543.1"/>
    </source>
</evidence>
<sequence length="121" mass="13567">MRTKLIAIMAAVCFTATCFAKDIKIVVLNTDPQMHCANCESKIKNNIRFEKGIKEIETNLADKTVTIKYDADKTTVEKIIAGFAKIHYTATVVENESKQKDDIRGKQPKADEDGCKQERGK</sequence>
<evidence type="ECO:0000313" key="14">
    <source>
        <dbReference type="Proteomes" id="UP000294527"/>
    </source>
</evidence>
<proteinExistence type="predicted"/>
<dbReference type="Proteomes" id="UP001177934">
    <property type="component" value="Chromosome"/>
</dbReference>
<evidence type="ECO:0000313" key="10">
    <source>
        <dbReference type="EMBL" id="TDB02016.1"/>
    </source>
</evidence>
<dbReference type="KEGG" id="bdh:GV66_05085"/>
<dbReference type="Proteomes" id="UP000481700">
    <property type="component" value="Unassembled WGS sequence"/>
</dbReference>
<dbReference type="Proteomes" id="UP000481616">
    <property type="component" value="Unassembled WGS sequence"/>
</dbReference>
<reference evidence="16 17" key="1">
    <citation type="journal article" date="2019" name="Nat. Med.">
        <title>A library of human gut bacterial isolates paired with longitudinal multiomics data enables mechanistic microbiome research.</title>
        <authorList>
            <person name="Poyet M."/>
            <person name="Groussin M."/>
            <person name="Gibbons S.M."/>
            <person name="Avila-Pacheco J."/>
            <person name="Jiang X."/>
            <person name="Kearney S.M."/>
            <person name="Perrotta A.R."/>
            <person name="Berdy B."/>
            <person name="Zhao S."/>
            <person name="Lieberman T.D."/>
            <person name="Swanson P.K."/>
            <person name="Smith M."/>
            <person name="Roesemann S."/>
            <person name="Alexander J.E."/>
            <person name="Rich S.A."/>
            <person name="Livny J."/>
            <person name="Vlamakis H."/>
            <person name="Clish C."/>
            <person name="Bullock K."/>
            <person name="Deik A."/>
            <person name="Scott J."/>
            <person name="Pierce K.A."/>
            <person name="Xavier R.J."/>
            <person name="Alm E.J."/>
        </authorList>
    </citation>
    <scope>NUCLEOTIDE SEQUENCE [LARGE SCALE GENOMIC DNA]</scope>
    <source>
        <strain evidence="6 17">BIOML-A1</strain>
        <strain evidence="5 18">BIOML-A25</strain>
        <strain evidence="7 16">BIOML-A4</strain>
    </source>
</reference>
<dbReference type="Proteomes" id="UP000294527">
    <property type="component" value="Unassembled WGS sequence"/>
</dbReference>
<evidence type="ECO:0000313" key="15">
    <source>
        <dbReference type="Proteomes" id="UP000294834"/>
    </source>
</evidence>
<dbReference type="EMBL" id="SLTU01000002">
    <property type="protein sequence ID" value="TDA72543.1"/>
    <property type="molecule type" value="Genomic_DNA"/>
</dbReference>
<evidence type="ECO:0000313" key="18">
    <source>
        <dbReference type="Proteomes" id="UP000481700"/>
    </source>
</evidence>
<gene>
    <name evidence="4" type="ORF">CE91St7_15140</name>
    <name evidence="9" type="ORF">E1I98_13895</name>
    <name evidence="12" type="ORF">E1J06_00230</name>
    <name evidence="11" type="ORF">E1J06_25040</name>
    <name evidence="10" type="ORF">E1J06_26235</name>
    <name evidence="7" type="ORF">F2Y51_10555</name>
    <name evidence="6" type="ORF">F2Y58_11740</name>
    <name evidence="5" type="ORF">F2Z07_09680</name>
    <name evidence="8" type="ORF">KSU80_19675</name>
    <name evidence="13" type="ORF">QNN11_02830</name>
</gene>
<evidence type="ECO:0000256" key="2">
    <source>
        <dbReference type="SAM" id="SignalP"/>
    </source>
</evidence>
<evidence type="ECO:0000313" key="16">
    <source>
        <dbReference type="Proteomes" id="UP000441162"/>
    </source>
</evidence>
<dbReference type="EMBL" id="JAHOAX010000027">
    <property type="protein sequence ID" value="MBV3125374.1"/>
    <property type="molecule type" value="Genomic_DNA"/>
</dbReference>
<dbReference type="PROSITE" id="PS50846">
    <property type="entry name" value="HMA_2"/>
    <property type="match status" value="1"/>
</dbReference>
<reference evidence="13" key="5">
    <citation type="journal article" date="2023" name="Nat. Commun.">
        <title>Identification of a novel Human Milk Oligosaccharides utilization cluster in the infant gut commensal Bacteroides dorei.</title>
        <authorList>
            <person name="Kijner S."/>
            <person name="Ennis D."/>
            <person name="Shmorak S."/>
            <person name="Florentin A."/>
            <person name="Yassour M."/>
        </authorList>
    </citation>
    <scope>NUCLEOTIDE SEQUENCE</scope>
    <source>
        <strain evidence="13">2</strain>
    </source>
</reference>
<evidence type="ECO:0000313" key="17">
    <source>
        <dbReference type="Proteomes" id="UP000481616"/>
    </source>
</evidence>
<dbReference type="EMBL" id="SLTX01000004">
    <property type="protein sequence ID" value="TDB02574.1"/>
    <property type="molecule type" value="Genomic_DNA"/>
</dbReference>
<dbReference type="KEGG" id="bdo:EL88_01085"/>
<evidence type="ECO:0000313" key="7">
    <source>
        <dbReference type="EMBL" id="KAA5405452.1"/>
    </source>
</evidence>
<dbReference type="CDD" id="cd00371">
    <property type="entry name" value="HMA"/>
    <property type="match status" value="1"/>
</dbReference>
<dbReference type="EMBL" id="VVZA01000007">
    <property type="protein sequence ID" value="KAA5405452.1"/>
    <property type="molecule type" value="Genomic_DNA"/>
</dbReference>
<dbReference type="GO" id="GO:0046872">
    <property type="term" value="F:metal ion binding"/>
    <property type="evidence" value="ECO:0007669"/>
    <property type="project" value="InterPro"/>
</dbReference>
<feature type="domain" description="HMA" evidence="3">
    <location>
        <begin position="23"/>
        <end position="91"/>
    </location>
</feature>
<dbReference type="InterPro" id="IPR006121">
    <property type="entry name" value="HMA_dom"/>
</dbReference>
<dbReference type="EMBL" id="SLTX01000014">
    <property type="protein sequence ID" value="TDB02016.1"/>
    <property type="molecule type" value="Genomic_DNA"/>
</dbReference>
<dbReference type="EMBL" id="VVYY01000008">
    <property type="protein sequence ID" value="KAA5398191.1"/>
    <property type="molecule type" value="Genomic_DNA"/>
</dbReference>
<dbReference type="RefSeq" id="WP_007841840.1">
    <property type="nucleotide sequence ID" value="NZ_BQOA01000001.1"/>
</dbReference>
<dbReference type="Proteomes" id="UP000441162">
    <property type="component" value="Unassembled WGS sequence"/>
</dbReference>
<keyword evidence="2" id="KW-0732">Signal</keyword>
<feature type="chain" id="PRO_5014216661" evidence="2">
    <location>
        <begin position="21"/>
        <end position="121"/>
    </location>
</feature>
<feature type="signal peptide" evidence="2">
    <location>
        <begin position="1"/>
        <end position="20"/>
    </location>
</feature>
<evidence type="ECO:0000313" key="12">
    <source>
        <dbReference type="EMBL" id="TDB05964.1"/>
    </source>
</evidence>
<evidence type="ECO:0000313" key="13">
    <source>
        <dbReference type="EMBL" id="WHX10469.1"/>
    </source>
</evidence>
<dbReference type="Pfam" id="PF00403">
    <property type="entry name" value="HMA"/>
    <property type="match status" value="1"/>
</dbReference>
<dbReference type="Proteomes" id="UP000777173">
    <property type="component" value="Unassembled WGS sequence"/>
</dbReference>
<evidence type="ECO:0000313" key="11">
    <source>
        <dbReference type="EMBL" id="TDB02574.1"/>
    </source>
</evidence>
<evidence type="ECO:0000313" key="4">
    <source>
        <dbReference type="EMBL" id="GKH80630.1"/>
    </source>
</evidence>
<dbReference type="EMBL" id="CP126056">
    <property type="protein sequence ID" value="WHX10469.1"/>
    <property type="molecule type" value="Genomic_DNA"/>
</dbReference>
<dbReference type="InterPro" id="IPR036163">
    <property type="entry name" value="HMA_dom_sf"/>
</dbReference>
<protein>
    <submittedName>
        <fullName evidence="7">Cation transporter</fullName>
    </submittedName>
    <submittedName>
        <fullName evidence="8">Heavy-metal-associated domain-containing protein</fullName>
    </submittedName>
</protein>
<dbReference type="Proteomes" id="UP001055104">
    <property type="component" value="Unassembled WGS sequence"/>
</dbReference>
<reference evidence="4" key="4">
    <citation type="submission" date="2022-01" db="EMBL/GenBank/DDBJ databases">
        <title>Novel bile acid biosynthetic pathways are enriched in the microbiome of centenarians.</title>
        <authorList>
            <person name="Sato Y."/>
            <person name="Atarashi K."/>
            <person name="Plichta R.D."/>
            <person name="Arai Y."/>
            <person name="Sasajima S."/>
            <person name="Kearney M.S."/>
            <person name="Suda W."/>
            <person name="Takeshita K."/>
            <person name="Sasaki T."/>
            <person name="Okamoto S."/>
            <person name="Skelly N.A."/>
            <person name="Okamura Y."/>
            <person name="Vlamakis H."/>
            <person name="Li Y."/>
            <person name="Tanoue T."/>
            <person name="Takei H."/>
            <person name="Nittono H."/>
            <person name="Narushima S."/>
            <person name="Irie J."/>
            <person name="Itoh H."/>
            <person name="Moriya K."/>
            <person name="Sugiura Y."/>
            <person name="Suematsu M."/>
            <person name="Moritoki N."/>
            <person name="Shibata S."/>
            <person name="Littman R.D."/>
            <person name="Fischbach A.M."/>
            <person name="Uwamino Y."/>
            <person name="Inoue T."/>
            <person name="Honda A."/>
            <person name="Hattori M."/>
            <person name="Murai T."/>
            <person name="Xavier J.R."/>
            <person name="Hirose N."/>
            <person name="Honda K."/>
        </authorList>
    </citation>
    <scope>NUCLEOTIDE SEQUENCE</scope>
    <source>
        <strain evidence="4">CE91-St7</strain>
    </source>
</reference>
<dbReference type="Gene3D" id="3.30.70.100">
    <property type="match status" value="1"/>
</dbReference>
<dbReference type="EMBL" id="SLTX01000001">
    <property type="protein sequence ID" value="TDB05964.1"/>
    <property type="molecule type" value="Genomic_DNA"/>
</dbReference>
<dbReference type="SUPFAM" id="SSF55008">
    <property type="entry name" value="HMA, heavy metal-associated domain"/>
    <property type="match status" value="1"/>
</dbReference>
<dbReference type="EMBL" id="VVZV01000008">
    <property type="protein sequence ID" value="KAA5320946.1"/>
    <property type="molecule type" value="Genomic_DNA"/>
</dbReference>
<evidence type="ECO:0000259" key="3">
    <source>
        <dbReference type="PROSITE" id="PS50846"/>
    </source>
</evidence>
<evidence type="ECO:0000313" key="5">
    <source>
        <dbReference type="EMBL" id="KAA5320946.1"/>
    </source>
</evidence>
<dbReference type="AlphaFoldDB" id="A0A076IYX5"/>
<organism evidence="7 16">
    <name type="scientific">Phocaeicola dorei</name>
    <dbReference type="NCBI Taxonomy" id="357276"/>
    <lineage>
        <taxon>Bacteria</taxon>
        <taxon>Pseudomonadati</taxon>
        <taxon>Bacteroidota</taxon>
        <taxon>Bacteroidia</taxon>
        <taxon>Bacteroidales</taxon>
        <taxon>Bacteroidaceae</taxon>
        <taxon>Phocaeicola</taxon>
    </lineage>
</organism>
<reference evidence="8" key="3">
    <citation type="submission" date="2021-06" db="EMBL/GenBank/DDBJ databases">
        <title>Collection of gut derived symbiotic bacterial strains cultured from healthy donors.</title>
        <authorList>
            <person name="Lin H."/>
            <person name="Littmann E."/>
            <person name="Pamer E.G."/>
        </authorList>
    </citation>
    <scope>NUCLEOTIDE SEQUENCE</scope>
    <source>
        <strain evidence="8">MSK.5.10</strain>
    </source>
</reference>
<dbReference type="EMBL" id="BQOB01000001">
    <property type="protein sequence ID" value="GKH80630.1"/>
    <property type="molecule type" value="Genomic_DNA"/>
</dbReference>
<reference evidence="14 15" key="2">
    <citation type="journal article" date="2019" name="Nat. Microbiol.">
        <title>Genomic variation and strain-specific functional adaptation in the human gut microbiome during early life.</title>
        <authorList>
            <person name="Vatanen T."/>
            <person name="Plichta D.R."/>
            <person name="Somani J."/>
            <person name="Munch P.C."/>
            <person name="Arthur T.D."/>
            <person name="Hall A.B."/>
            <person name="Rudolf S."/>
            <person name="Oakeley E.J."/>
            <person name="Ke X."/>
            <person name="Young R.A."/>
            <person name="Haiser H.J."/>
            <person name="Kolde R."/>
            <person name="Yassour M."/>
            <person name="Luopajarvi K."/>
            <person name="Siljander H."/>
            <person name="Virtanen S.M."/>
            <person name="Ilonen J."/>
            <person name="Uibo R."/>
            <person name="Tillmann V."/>
            <person name="Mokurov S."/>
            <person name="Dorshakova N."/>
            <person name="Porter J.A."/>
            <person name="McHardy A.C."/>
            <person name="Lahdesmaki H."/>
            <person name="Vlamakis H."/>
            <person name="Huttenhower C."/>
            <person name="Knip M."/>
            <person name="Xavier R.J."/>
        </authorList>
    </citation>
    <scope>NUCLEOTIDE SEQUENCE [LARGE SCALE GENOMIC DNA]</scope>
    <source>
        <strain evidence="9 14">RJX1047</strain>
        <strain evidence="10 15">RJX1052</strain>
    </source>
</reference>
<evidence type="ECO:0000256" key="1">
    <source>
        <dbReference type="SAM" id="MobiDB-lite"/>
    </source>
</evidence>
<dbReference type="Proteomes" id="UP000294834">
    <property type="component" value="Unassembled WGS sequence"/>
</dbReference>
<evidence type="ECO:0000313" key="6">
    <source>
        <dbReference type="EMBL" id="KAA5398191.1"/>
    </source>
</evidence>
<accession>A0A076IYX5</accession>
<name>A0A076IYX5_9BACT</name>
<feature type="region of interest" description="Disordered" evidence="1">
    <location>
        <begin position="96"/>
        <end position="121"/>
    </location>
</feature>
<evidence type="ECO:0000313" key="8">
    <source>
        <dbReference type="EMBL" id="MBV3125374.1"/>
    </source>
</evidence>